<protein>
    <recommendedName>
        <fullName evidence="4">Heparin-binding hemagglutinin</fullName>
    </recommendedName>
</protein>
<accession>A0ABS7FYX3</accession>
<dbReference type="RefSeq" id="WP_220168573.1">
    <property type="nucleotide sequence ID" value="NZ_JAIBOA010000015.1"/>
</dbReference>
<dbReference type="EMBL" id="JAIBOA010000015">
    <property type="protein sequence ID" value="MBW8485350.1"/>
    <property type="molecule type" value="Genomic_DNA"/>
</dbReference>
<feature type="compositionally biased region" description="Polar residues" evidence="1">
    <location>
        <begin position="166"/>
        <end position="184"/>
    </location>
</feature>
<reference evidence="2 3" key="1">
    <citation type="submission" date="2021-07" db="EMBL/GenBank/DDBJ databases">
        <title>Actinomadura sp. PM05-2 isolated from lichen.</title>
        <authorList>
            <person name="Somphong A."/>
            <person name="Phongsopitanun W."/>
            <person name="Tanasupawat S."/>
            <person name="Peongsungnone V."/>
        </authorList>
    </citation>
    <scope>NUCLEOTIDE SEQUENCE [LARGE SCALE GENOMIC DNA]</scope>
    <source>
        <strain evidence="2 3">PM05-2</strain>
    </source>
</reference>
<dbReference type="Proteomes" id="UP000774570">
    <property type="component" value="Unassembled WGS sequence"/>
</dbReference>
<feature type="compositionally biased region" description="Low complexity" evidence="1">
    <location>
        <begin position="138"/>
        <end position="162"/>
    </location>
</feature>
<gene>
    <name evidence="2" type="ORF">K1Y72_23425</name>
</gene>
<sequence length="184" mass="19716">MTLASAIRDNKAVYTLAGAGDFAVEKLREVPGQVTKARATVAKYQDDARGNVDGYRSQVRGTVDRYRVEVRKNVDRYRGEARDNVSKLQDKIEVKDLPGAVVAYTTHFGTRAFEFVDELAERGKKVVHRTAAEVAESAEGVAAVSAGDAAKPASKAKAATAKKTARQQVKSPASTTGTTRKSGS</sequence>
<feature type="region of interest" description="Disordered" evidence="1">
    <location>
        <begin position="138"/>
        <end position="184"/>
    </location>
</feature>
<evidence type="ECO:0000256" key="1">
    <source>
        <dbReference type="SAM" id="MobiDB-lite"/>
    </source>
</evidence>
<evidence type="ECO:0008006" key="4">
    <source>
        <dbReference type="Google" id="ProtNLM"/>
    </source>
</evidence>
<evidence type="ECO:0000313" key="3">
    <source>
        <dbReference type="Proteomes" id="UP000774570"/>
    </source>
</evidence>
<proteinExistence type="predicted"/>
<organism evidence="2 3">
    <name type="scientific">Actinomadura parmotrematis</name>
    <dbReference type="NCBI Taxonomy" id="2864039"/>
    <lineage>
        <taxon>Bacteria</taxon>
        <taxon>Bacillati</taxon>
        <taxon>Actinomycetota</taxon>
        <taxon>Actinomycetes</taxon>
        <taxon>Streptosporangiales</taxon>
        <taxon>Thermomonosporaceae</taxon>
        <taxon>Actinomadura</taxon>
    </lineage>
</organism>
<comment type="caution">
    <text evidence="2">The sequence shown here is derived from an EMBL/GenBank/DDBJ whole genome shotgun (WGS) entry which is preliminary data.</text>
</comment>
<name>A0ABS7FYX3_9ACTN</name>
<evidence type="ECO:0000313" key="2">
    <source>
        <dbReference type="EMBL" id="MBW8485350.1"/>
    </source>
</evidence>
<keyword evidence="3" id="KW-1185">Reference proteome</keyword>